<dbReference type="Pfam" id="PF11655">
    <property type="entry name" value="DUF2589"/>
    <property type="match status" value="1"/>
</dbReference>
<sequence>MVTRSVEPTNTGGVVSAMSSLAQLDLSTLIAQPLHAVVDAQTELSLSTIKFIKDFAIDPSSQSLRNVTISQDSVEVLLDANGAPVFKDGSLQYVTTQNILNLPFITLLNVPALQIKKFTIDLTIELVSIQDVSATKVTQDQTGLDAWNAGGGSAGNYRSYAKGSSSETSSSSANQSIKYSLRLEAATTTPPGLTMLLDFLSRNKSESKLQTPIAINNVPAPD</sequence>
<dbReference type="EMBL" id="MN739737">
    <property type="protein sequence ID" value="QHT24053.1"/>
    <property type="molecule type" value="Genomic_DNA"/>
</dbReference>
<reference evidence="1" key="1">
    <citation type="journal article" date="2020" name="Nature">
        <title>Giant virus diversity and host interactions through global metagenomics.</title>
        <authorList>
            <person name="Schulz F."/>
            <person name="Roux S."/>
            <person name="Paez-Espino D."/>
            <person name="Jungbluth S."/>
            <person name="Walsh D.A."/>
            <person name="Denef V.J."/>
            <person name="McMahon K.D."/>
            <person name="Konstantinidis K.T."/>
            <person name="Eloe-Fadrosh E.A."/>
            <person name="Kyrpides N.C."/>
            <person name="Woyke T."/>
        </authorList>
    </citation>
    <scope>NUCLEOTIDE SEQUENCE</scope>
    <source>
        <strain evidence="1">GVMAG-M-3300023179-132</strain>
    </source>
</reference>
<dbReference type="AlphaFoldDB" id="A0A6C0E6H2"/>
<proteinExistence type="predicted"/>
<evidence type="ECO:0008006" key="2">
    <source>
        <dbReference type="Google" id="ProtNLM"/>
    </source>
</evidence>
<evidence type="ECO:0000313" key="1">
    <source>
        <dbReference type="EMBL" id="QHT24053.1"/>
    </source>
</evidence>
<accession>A0A6C0E6H2</accession>
<protein>
    <recommendedName>
        <fullName evidence="2">DUF2589 domain-containing protein</fullName>
    </recommendedName>
</protein>
<name>A0A6C0E6H2_9ZZZZ</name>
<dbReference type="InterPro" id="IPR024510">
    <property type="entry name" value="DUF2589"/>
</dbReference>
<organism evidence="1">
    <name type="scientific">viral metagenome</name>
    <dbReference type="NCBI Taxonomy" id="1070528"/>
    <lineage>
        <taxon>unclassified sequences</taxon>
        <taxon>metagenomes</taxon>
        <taxon>organismal metagenomes</taxon>
    </lineage>
</organism>